<dbReference type="EMBL" id="QHKM01000003">
    <property type="protein sequence ID" value="RAK67061.1"/>
    <property type="molecule type" value="Genomic_DNA"/>
</dbReference>
<keyword evidence="3" id="KW-1185">Reference proteome</keyword>
<evidence type="ECO:0000256" key="1">
    <source>
        <dbReference type="SAM" id="SignalP"/>
    </source>
</evidence>
<dbReference type="AlphaFoldDB" id="A0A328BKV7"/>
<gene>
    <name evidence="2" type="ORF">DLM85_12755</name>
</gene>
<dbReference type="OrthoDB" id="2651079at2"/>
<name>A0A328BKV7_9BACT</name>
<comment type="caution">
    <text evidence="2">The sequence shown here is derived from an EMBL/GenBank/DDBJ whole genome shotgun (WGS) entry which is preliminary data.</text>
</comment>
<keyword evidence="1" id="KW-0732">Signal</keyword>
<evidence type="ECO:0000313" key="2">
    <source>
        <dbReference type="EMBL" id="RAK67061.1"/>
    </source>
</evidence>
<feature type="signal peptide" evidence="1">
    <location>
        <begin position="1"/>
        <end position="17"/>
    </location>
</feature>
<evidence type="ECO:0000313" key="3">
    <source>
        <dbReference type="Proteomes" id="UP000248553"/>
    </source>
</evidence>
<feature type="chain" id="PRO_5016408396" description="Lipocalin-like domain-containing protein" evidence="1">
    <location>
        <begin position="18"/>
        <end position="133"/>
    </location>
</feature>
<dbReference type="Proteomes" id="UP000248553">
    <property type="component" value="Unassembled WGS sequence"/>
</dbReference>
<sequence length="133" mass="15188">MRLPALLFALCSVLLLASTCRPDTATSVQQQQLNLLTRTWLHAHEEDQGDVLVYRPNTYNFPPSRGRTGMAFDQNGLFTQYDIAPTDGVQGRKGQWMVMDEHTLRITLDDKQDPAYLLEIVSLDNNLLKVRRK</sequence>
<protein>
    <recommendedName>
        <fullName evidence="4">Lipocalin-like domain-containing protein</fullName>
    </recommendedName>
</protein>
<reference evidence="3" key="1">
    <citation type="submission" date="2018-05" db="EMBL/GenBank/DDBJ databases">
        <authorList>
            <person name="Nie L."/>
        </authorList>
    </citation>
    <scope>NUCLEOTIDE SEQUENCE [LARGE SCALE GENOMIC DNA]</scope>
    <source>
        <strain evidence="3">NL</strain>
    </source>
</reference>
<proteinExistence type="predicted"/>
<organism evidence="2 3">
    <name type="scientific">Hymenobacter edaphi</name>
    <dbReference type="NCBI Taxonomy" id="2211146"/>
    <lineage>
        <taxon>Bacteria</taxon>
        <taxon>Pseudomonadati</taxon>
        <taxon>Bacteroidota</taxon>
        <taxon>Cytophagia</taxon>
        <taxon>Cytophagales</taxon>
        <taxon>Hymenobacteraceae</taxon>
        <taxon>Hymenobacter</taxon>
    </lineage>
</organism>
<accession>A0A328BKV7</accession>
<evidence type="ECO:0008006" key="4">
    <source>
        <dbReference type="Google" id="ProtNLM"/>
    </source>
</evidence>